<dbReference type="InterPro" id="IPR011701">
    <property type="entry name" value="MFS"/>
</dbReference>
<feature type="transmembrane region" description="Helical" evidence="7">
    <location>
        <begin position="394"/>
        <end position="416"/>
    </location>
</feature>
<feature type="transmembrane region" description="Helical" evidence="7">
    <location>
        <begin position="234"/>
        <end position="253"/>
    </location>
</feature>
<dbReference type="FunFam" id="1.20.1250.20:FF:000018">
    <property type="entry name" value="MFS transporter permease"/>
    <property type="match status" value="1"/>
</dbReference>
<dbReference type="SUPFAM" id="SSF103473">
    <property type="entry name" value="MFS general substrate transporter"/>
    <property type="match status" value="1"/>
</dbReference>
<accession>A0A367L228</accession>
<keyword evidence="4 7" id="KW-1133">Transmembrane helix</keyword>
<evidence type="ECO:0000313" key="8">
    <source>
        <dbReference type="EMBL" id="RCI08500.1"/>
    </source>
</evidence>
<evidence type="ECO:0000313" key="9">
    <source>
        <dbReference type="Proteomes" id="UP000253664"/>
    </source>
</evidence>
<dbReference type="PANTHER" id="PTHR43791:SF27">
    <property type="entry name" value="TRANSPORTER, PUTATIVE (AFU_ORTHOLOGUE AFUA_2G15730)-RELATED"/>
    <property type="match status" value="1"/>
</dbReference>
<feature type="compositionally biased region" description="Acidic residues" evidence="6">
    <location>
        <begin position="23"/>
        <end position="33"/>
    </location>
</feature>
<sequence length="530" mass="58479">MARPPPSPSLFAQTGRELIFSDYGDDEEEEEEGEHGRREDDDDDAVELPTRRHDAFTLDEEREVCDLLDRRLVLFVALLYMLSFLDRSNIGNARIAGMEADLQRTSSPRRDDWYEWSLTAFYLTYMTCEWLALLWRFVPAHVLVSSLVLTWGLAASFQAVATSYPVLIALRAVLAVGEAGFAALPLYLSFFFRRDELAVRTGIFIAAAPLASSFASALAWLILRFASLGPIAPWRLLFLAEGFPSVLASVIAWTRIPDGPGSAAFLSRRQRRVARLRLLSSDSNPTTHDDQHHRVLTDPVAWLTAVILLLANMAYASLPVFLPLLVRDMGHGPVTAQALSAPPFLFAAAVVVVTARLSDRLRGRTAPLVFHAITSATGYALLAAAPLLRLSPLVRYLALFPAAAGFFSVVTLVITWNINNQPGRHGQGLAFALMQFIGQLGPLVGTRLYPARHAPFYTPGMLVCACAMSTVAVLGLVLRRLLRRRNLGMDRADDEKLAEERERLVGQAVTTMTKAKTTAAAAAPRFRYML</sequence>
<comment type="caution">
    <text evidence="8">The sequence shown here is derived from an EMBL/GenBank/DDBJ whole genome shotgun (WGS) entry which is preliminary data.</text>
</comment>
<gene>
    <name evidence="8" type="ORF">L249_8943</name>
</gene>
<evidence type="ECO:0000256" key="1">
    <source>
        <dbReference type="ARBA" id="ARBA00004141"/>
    </source>
</evidence>
<feature type="transmembrane region" description="Helical" evidence="7">
    <location>
        <begin position="167"/>
        <end position="190"/>
    </location>
</feature>
<dbReference type="GO" id="GO:0022857">
    <property type="term" value="F:transmembrane transporter activity"/>
    <property type="evidence" value="ECO:0007669"/>
    <property type="project" value="InterPro"/>
</dbReference>
<dbReference type="InterPro" id="IPR036259">
    <property type="entry name" value="MFS_trans_sf"/>
</dbReference>
<feature type="transmembrane region" description="Helical" evidence="7">
    <location>
        <begin position="334"/>
        <end position="356"/>
    </location>
</feature>
<dbReference type="OrthoDB" id="2985014at2759"/>
<feature type="transmembrane region" description="Helical" evidence="7">
    <location>
        <begin position="456"/>
        <end position="478"/>
    </location>
</feature>
<keyword evidence="2" id="KW-0813">Transport</keyword>
<evidence type="ECO:0008006" key="10">
    <source>
        <dbReference type="Google" id="ProtNLM"/>
    </source>
</evidence>
<dbReference type="Gene3D" id="1.20.1250.20">
    <property type="entry name" value="MFS general substrate transporter like domains"/>
    <property type="match status" value="2"/>
</dbReference>
<dbReference type="AlphaFoldDB" id="A0A367L228"/>
<dbReference type="STRING" id="1330021.A0A367L228"/>
<dbReference type="PANTHER" id="PTHR43791">
    <property type="entry name" value="PERMEASE-RELATED"/>
    <property type="match status" value="1"/>
</dbReference>
<feature type="region of interest" description="Disordered" evidence="6">
    <location>
        <begin position="21"/>
        <end position="45"/>
    </location>
</feature>
<name>A0A367L228_9HYPO</name>
<proteinExistence type="predicted"/>
<feature type="transmembrane region" description="Helical" evidence="7">
    <location>
        <begin position="428"/>
        <end position="450"/>
    </location>
</feature>
<reference evidence="8 9" key="1">
    <citation type="journal article" date="2015" name="BMC Genomics">
        <title>Insights from the genome of Ophiocordyceps polyrhachis-furcata to pathogenicity and host specificity in insect fungi.</title>
        <authorList>
            <person name="Wichadakul D."/>
            <person name="Kobmoo N."/>
            <person name="Ingsriswang S."/>
            <person name="Tangphatsornruang S."/>
            <person name="Chantasingh D."/>
            <person name="Luangsa-ard J.J."/>
            <person name="Eurwilaichitr L."/>
        </authorList>
    </citation>
    <scope>NUCLEOTIDE SEQUENCE [LARGE SCALE GENOMIC DNA]</scope>
    <source>
        <strain evidence="8 9">BCC 54312</strain>
    </source>
</reference>
<feature type="transmembrane region" description="Helical" evidence="7">
    <location>
        <begin position="368"/>
        <end position="388"/>
    </location>
</feature>
<dbReference type="GO" id="GO:0016020">
    <property type="term" value="C:membrane"/>
    <property type="evidence" value="ECO:0007669"/>
    <property type="project" value="UniProtKB-SubCell"/>
</dbReference>
<feature type="transmembrane region" description="Helical" evidence="7">
    <location>
        <begin position="142"/>
        <end position="161"/>
    </location>
</feature>
<evidence type="ECO:0000256" key="5">
    <source>
        <dbReference type="ARBA" id="ARBA00023136"/>
    </source>
</evidence>
<keyword evidence="9" id="KW-1185">Reference proteome</keyword>
<evidence type="ECO:0000256" key="3">
    <source>
        <dbReference type="ARBA" id="ARBA00022692"/>
    </source>
</evidence>
<dbReference type="EMBL" id="LKCN02000019">
    <property type="protein sequence ID" value="RCI08500.1"/>
    <property type="molecule type" value="Genomic_DNA"/>
</dbReference>
<organism evidence="8 9">
    <name type="scientific">Ophiocordyceps polyrhachis-furcata BCC 54312</name>
    <dbReference type="NCBI Taxonomy" id="1330021"/>
    <lineage>
        <taxon>Eukaryota</taxon>
        <taxon>Fungi</taxon>
        <taxon>Dikarya</taxon>
        <taxon>Ascomycota</taxon>
        <taxon>Pezizomycotina</taxon>
        <taxon>Sordariomycetes</taxon>
        <taxon>Hypocreomycetidae</taxon>
        <taxon>Hypocreales</taxon>
        <taxon>Ophiocordycipitaceae</taxon>
        <taxon>Ophiocordyceps</taxon>
    </lineage>
</organism>
<feature type="transmembrane region" description="Helical" evidence="7">
    <location>
        <begin position="202"/>
        <end position="222"/>
    </location>
</feature>
<evidence type="ECO:0000256" key="6">
    <source>
        <dbReference type="SAM" id="MobiDB-lite"/>
    </source>
</evidence>
<dbReference type="Proteomes" id="UP000253664">
    <property type="component" value="Unassembled WGS sequence"/>
</dbReference>
<feature type="transmembrane region" description="Helical" evidence="7">
    <location>
        <begin position="300"/>
        <end position="322"/>
    </location>
</feature>
<dbReference type="Pfam" id="PF07690">
    <property type="entry name" value="MFS_1"/>
    <property type="match status" value="1"/>
</dbReference>
<evidence type="ECO:0000256" key="2">
    <source>
        <dbReference type="ARBA" id="ARBA00022448"/>
    </source>
</evidence>
<comment type="subcellular location">
    <subcellularLocation>
        <location evidence="1">Membrane</location>
        <topology evidence="1">Multi-pass membrane protein</topology>
    </subcellularLocation>
</comment>
<protein>
    <recommendedName>
        <fullName evidence="10">Major facilitator superfamily (MFS) profile domain-containing protein</fullName>
    </recommendedName>
</protein>
<evidence type="ECO:0000256" key="4">
    <source>
        <dbReference type="ARBA" id="ARBA00022989"/>
    </source>
</evidence>
<keyword evidence="3 7" id="KW-0812">Transmembrane</keyword>
<evidence type="ECO:0000256" key="7">
    <source>
        <dbReference type="SAM" id="Phobius"/>
    </source>
</evidence>
<dbReference type="FunFam" id="1.20.1250.20:FF:000013">
    <property type="entry name" value="MFS general substrate transporter"/>
    <property type="match status" value="1"/>
</dbReference>
<keyword evidence="5 7" id="KW-0472">Membrane</keyword>